<comment type="caution">
    <text evidence="2">The sequence shown here is derived from an EMBL/GenBank/DDBJ whole genome shotgun (WGS) entry which is preliminary data.</text>
</comment>
<proteinExistence type="predicted"/>
<evidence type="ECO:0008006" key="4">
    <source>
        <dbReference type="Google" id="ProtNLM"/>
    </source>
</evidence>
<keyword evidence="3" id="KW-1185">Reference proteome</keyword>
<accession>A0A3M0CHK3</accession>
<evidence type="ECO:0000313" key="3">
    <source>
        <dbReference type="Proteomes" id="UP000271227"/>
    </source>
</evidence>
<dbReference type="EMBL" id="REFR01000014">
    <property type="protein sequence ID" value="RMB02653.1"/>
    <property type="molecule type" value="Genomic_DNA"/>
</dbReference>
<feature type="chain" id="PRO_5018126129" description="Beta-barrel assembly complex subunit BamF" evidence="1">
    <location>
        <begin position="23"/>
        <end position="150"/>
    </location>
</feature>
<keyword evidence="1" id="KW-0732">Signal</keyword>
<dbReference type="InParanoid" id="A0A3M0CHK3"/>
<reference evidence="2 3" key="1">
    <citation type="submission" date="2018-10" db="EMBL/GenBank/DDBJ databases">
        <title>Genomic Encyclopedia of Archaeal and Bacterial Type Strains, Phase II (KMG-II): from individual species to whole genera.</title>
        <authorList>
            <person name="Goeker M."/>
        </authorList>
    </citation>
    <scope>NUCLEOTIDE SEQUENCE [LARGE SCALE GENOMIC DNA]</scope>
    <source>
        <strain evidence="2 3">DSM 25217</strain>
    </source>
</reference>
<protein>
    <recommendedName>
        <fullName evidence="4">Beta-barrel assembly complex subunit BamF</fullName>
    </recommendedName>
</protein>
<dbReference type="RefSeq" id="WP_170163868.1">
    <property type="nucleotide sequence ID" value="NZ_REFR01000014.1"/>
</dbReference>
<dbReference type="Pfam" id="PF11233">
    <property type="entry name" value="DUF3035"/>
    <property type="match status" value="1"/>
</dbReference>
<evidence type="ECO:0000313" key="2">
    <source>
        <dbReference type="EMBL" id="RMB02653.1"/>
    </source>
</evidence>
<feature type="signal peptide" evidence="1">
    <location>
        <begin position="1"/>
        <end position="22"/>
    </location>
</feature>
<name>A0A3M0CHK3_9PROT</name>
<dbReference type="PROSITE" id="PS51257">
    <property type="entry name" value="PROKAR_LIPOPROTEIN"/>
    <property type="match status" value="1"/>
</dbReference>
<sequence>MTVRTRPLFTTALLLCVSGALAACGGGGKLSPDEFEVVDRAPLVIPPESELRPPRPGEPRAQEIDPGQQAYDALFPGKRLRRQTPPSDGESAVLLRLFPSEPDVRSNVAQKELEVVKKALLLSDLLEADDRQFRPDNILIERLRSEQGGN</sequence>
<organism evidence="2 3">
    <name type="scientific">Eilatimonas milleporae</name>
    <dbReference type="NCBI Taxonomy" id="911205"/>
    <lineage>
        <taxon>Bacteria</taxon>
        <taxon>Pseudomonadati</taxon>
        <taxon>Pseudomonadota</taxon>
        <taxon>Alphaproteobacteria</taxon>
        <taxon>Kordiimonadales</taxon>
        <taxon>Kordiimonadaceae</taxon>
        <taxon>Eilatimonas</taxon>
    </lineage>
</organism>
<dbReference type="AlphaFoldDB" id="A0A3M0CHK3"/>
<gene>
    <name evidence="2" type="ORF">BXY39_3003</name>
</gene>
<dbReference type="Proteomes" id="UP000271227">
    <property type="component" value="Unassembled WGS sequence"/>
</dbReference>
<evidence type="ECO:0000256" key="1">
    <source>
        <dbReference type="SAM" id="SignalP"/>
    </source>
</evidence>
<dbReference type="InterPro" id="IPR021395">
    <property type="entry name" value="DUF3035"/>
</dbReference>